<evidence type="ECO:0000256" key="1">
    <source>
        <dbReference type="SAM" id="MobiDB-lite"/>
    </source>
</evidence>
<protein>
    <submittedName>
        <fullName evidence="2">Uncharacterized protein</fullName>
    </submittedName>
</protein>
<name>A0ABP5VGK8_9ACTN</name>
<sequence>MRNDLNPTPTTAITPIPPESTHKSVPAPAAATGPAIPAAPPHLFPWHPAAAGAARRLLGAAHGVWNEGAQ</sequence>
<feature type="region of interest" description="Disordered" evidence="1">
    <location>
        <begin position="1"/>
        <end position="36"/>
    </location>
</feature>
<dbReference type="EMBL" id="BAAARW010000001">
    <property type="protein sequence ID" value="GAA2398911.1"/>
    <property type="molecule type" value="Genomic_DNA"/>
</dbReference>
<comment type="caution">
    <text evidence="2">The sequence shown here is derived from an EMBL/GenBank/DDBJ whole genome shotgun (WGS) entry which is preliminary data.</text>
</comment>
<evidence type="ECO:0000313" key="2">
    <source>
        <dbReference type="EMBL" id="GAA2398911.1"/>
    </source>
</evidence>
<dbReference type="Proteomes" id="UP001501231">
    <property type="component" value="Unassembled WGS sequence"/>
</dbReference>
<evidence type="ECO:0000313" key="3">
    <source>
        <dbReference type="Proteomes" id="UP001501231"/>
    </source>
</evidence>
<proteinExistence type="predicted"/>
<reference evidence="3" key="1">
    <citation type="journal article" date="2019" name="Int. J. Syst. Evol. Microbiol.">
        <title>The Global Catalogue of Microorganisms (GCM) 10K type strain sequencing project: providing services to taxonomists for standard genome sequencing and annotation.</title>
        <authorList>
            <consortium name="The Broad Institute Genomics Platform"/>
            <consortium name="The Broad Institute Genome Sequencing Center for Infectious Disease"/>
            <person name="Wu L."/>
            <person name="Ma J."/>
        </authorList>
    </citation>
    <scope>NUCLEOTIDE SEQUENCE [LARGE SCALE GENOMIC DNA]</scope>
    <source>
        <strain evidence="3">JCM 3325</strain>
    </source>
</reference>
<gene>
    <name evidence="2" type="ORF">GCM10010191_02120</name>
</gene>
<feature type="compositionally biased region" description="Low complexity" evidence="1">
    <location>
        <begin position="26"/>
        <end position="36"/>
    </location>
</feature>
<accession>A0ABP5VGK8</accession>
<organism evidence="2 3">
    <name type="scientific">Actinomadura vinacea</name>
    <dbReference type="NCBI Taxonomy" id="115336"/>
    <lineage>
        <taxon>Bacteria</taxon>
        <taxon>Bacillati</taxon>
        <taxon>Actinomycetota</taxon>
        <taxon>Actinomycetes</taxon>
        <taxon>Streptosporangiales</taxon>
        <taxon>Thermomonosporaceae</taxon>
        <taxon>Actinomadura</taxon>
    </lineage>
</organism>
<keyword evidence="3" id="KW-1185">Reference proteome</keyword>